<protein>
    <submittedName>
        <fullName evidence="2">Uncharacterized protein</fullName>
    </submittedName>
</protein>
<accession>A0AAW0R9M7</accession>
<feature type="compositionally biased region" description="Basic and acidic residues" evidence="1">
    <location>
        <begin position="116"/>
        <end position="131"/>
    </location>
</feature>
<reference evidence="2 3" key="1">
    <citation type="submission" date="2023-01" db="EMBL/GenBank/DDBJ databases">
        <title>Analysis of 21 Apiospora genomes using comparative genomics revels a genus with tremendous synthesis potential of carbohydrate active enzymes and secondary metabolites.</title>
        <authorList>
            <person name="Sorensen T."/>
        </authorList>
    </citation>
    <scope>NUCLEOTIDE SEQUENCE [LARGE SCALE GENOMIC DNA]</scope>
    <source>
        <strain evidence="2 3">CBS 117206</strain>
    </source>
</reference>
<gene>
    <name evidence="2" type="ORF">PG999_002895</name>
</gene>
<evidence type="ECO:0000256" key="1">
    <source>
        <dbReference type="SAM" id="MobiDB-lite"/>
    </source>
</evidence>
<organism evidence="2 3">
    <name type="scientific">Apiospora kogelbergensis</name>
    <dbReference type="NCBI Taxonomy" id="1337665"/>
    <lineage>
        <taxon>Eukaryota</taxon>
        <taxon>Fungi</taxon>
        <taxon>Dikarya</taxon>
        <taxon>Ascomycota</taxon>
        <taxon>Pezizomycotina</taxon>
        <taxon>Sordariomycetes</taxon>
        <taxon>Xylariomycetidae</taxon>
        <taxon>Amphisphaeriales</taxon>
        <taxon>Apiosporaceae</taxon>
        <taxon>Apiospora</taxon>
    </lineage>
</organism>
<dbReference type="EMBL" id="JAQQWP010000002">
    <property type="protein sequence ID" value="KAK8130515.1"/>
    <property type="molecule type" value="Genomic_DNA"/>
</dbReference>
<name>A0AAW0R9M7_9PEZI</name>
<comment type="caution">
    <text evidence="2">The sequence shown here is derived from an EMBL/GenBank/DDBJ whole genome shotgun (WGS) entry which is preliminary data.</text>
</comment>
<dbReference type="AlphaFoldDB" id="A0AAW0R9M7"/>
<keyword evidence="3" id="KW-1185">Reference proteome</keyword>
<sequence>MSASKEIQDTKVDESISLLMRVIEVNQGLTVKNWDTIASKEGLSVATAKQRFGAMKKQFMATAGSAPAAPTIKRRKRAAREPAEADAQQQEEEEEEENPKKKINNAEGRTPLPTLADKHRAEAMAAREAHRRDFRARMRASRREWGLPVEEEEEEE</sequence>
<evidence type="ECO:0000313" key="3">
    <source>
        <dbReference type="Proteomes" id="UP001392437"/>
    </source>
</evidence>
<feature type="region of interest" description="Disordered" evidence="1">
    <location>
        <begin position="61"/>
        <end position="133"/>
    </location>
</feature>
<dbReference type="Proteomes" id="UP001392437">
    <property type="component" value="Unassembled WGS sequence"/>
</dbReference>
<proteinExistence type="predicted"/>
<evidence type="ECO:0000313" key="2">
    <source>
        <dbReference type="EMBL" id="KAK8130515.1"/>
    </source>
</evidence>